<proteinExistence type="predicted"/>
<keyword evidence="2" id="KW-1185">Reference proteome</keyword>
<dbReference type="Proteomes" id="UP000580043">
    <property type="component" value="Unassembled WGS sequence"/>
</dbReference>
<reference evidence="1 2" key="1">
    <citation type="submission" date="2020-04" db="EMBL/GenBank/DDBJ databases">
        <title>Zoogloea sp. G-4-1-14 isolated from soil.</title>
        <authorList>
            <person name="Dahal R.H."/>
        </authorList>
    </citation>
    <scope>NUCLEOTIDE SEQUENCE [LARGE SCALE GENOMIC DNA]</scope>
    <source>
        <strain evidence="1 2">G-4-1-14</strain>
    </source>
</reference>
<sequence>MIDVHVLTFSGTRPEWLDQCVKSIEAEGLNVHIVEGVEGNVGAGREKAYRLGGSEFVGYVDSDDYLMPGAGEACLLGLEKYRHVVTLERWRWGDRVGRKPWPAHHFTVYRRADVLPFLPVMPDHPIHCDQLLVRKLCPRQLSFVGYVWRMHAGQGHRIGTKKQFDALEAACS</sequence>
<dbReference type="GO" id="GO:0016740">
    <property type="term" value="F:transferase activity"/>
    <property type="evidence" value="ECO:0007669"/>
    <property type="project" value="UniProtKB-KW"/>
</dbReference>
<organism evidence="1 2">
    <name type="scientific">Zoogloea dura</name>
    <dbReference type="NCBI Taxonomy" id="2728840"/>
    <lineage>
        <taxon>Bacteria</taxon>
        <taxon>Pseudomonadati</taxon>
        <taxon>Pseudomonadota</taxon>
        <taxon>Betaproteobacteria</taxon>
        <taxon>Rhodocyclales</taxon>
        <taxon>Zoogloeaceae</taxon>
        <taxon>Zoogloea</taxon>
    </lineage>
</organism>
<comment type="caution">
    <text evidence="1">The sequence shown here is derived from an EMBL/GenBank/DDBJ whole genome shotgun (WGS) entry which is preliminary data.</text>
</comment>
<dbReference type="CDD" id="cd00761">
    <property type="entry name" value="Glyco_tranf_GTA_type"/>
    <property type="match status" value="1"/>
</dbReference>
<dbReference type="RefSeq" id="WP_169143967.1">
    <property type="nucleotide sequence ID" value="NZ_JABBGA010000001.1"/>
</dbReference>
<dbReference type="InterPro" id="IPR029044">
    <property type="entry name" value="Nucleotide-diphossugar_trans"/>
</dbReference>
<evidence type="ECO:0000313" key="2">
    <source>
        <dbReference type="Proteomes" id="UP000580043"/>
    </source>
</evidence>
<dbReference type="SUPFAM" id="SSF53448">
    <property type="entry name" value="Nucleotide-diphospho-sugar transferases"/>
    <property type="match status" value="1"/>
</dbReference>
<name>A0A848FZY9_9RHOO</name>
<keyword evidence="1" id="KW-0808">Transferase</keyword>
<evidence type="ECO:0000313" key="1">
    <source>
        <dbReference type="EMBL" id="NML24330.1"/>
    </source>
</evidence>
<dbReference type="AlphaFoldDB" id="A0A848FZY9"/>
<gene>
    <name evidence="1" type="ORF">HHL15_01100</name>
</gene>
<accession>A0A848FZY9</accession>
<protein>
    <submittedName>
        <fullName evidence="1">Glycosyltransferase family 2 protein</fullName>
    </submittedName>
</protein>
<dbReference type="EMBL" id="JABBGA010000001">
    <property type="protein sequence ID" value="NML24330.1"/>
    <property type="molecule type" value="Genomic_DNA"/>
</dbReference>